<dbReference type="PANTHER" id="PTHR22594">
    <property type="entry name" value="ASPARTYL/LYSYL-TRNA SYNTHETASE"/>
    <property type="match status" value="1"/>
</dbReference>
<sequence>MAEEGKCMTRKLLDLMQETGYPLVQHNGQRRFGPPPNWTGPPPQKGCEVFIGKLPREIFEDELVPVFSRVGKIYEMRLMMDFSGSNRGYAFVTYTTKADASRAVKELNGIEIRPRRHIGVVKSVDNCRLFVGNIPKTKSKEEVYEELSKRVDGIVDLILYKNCYDKRLNRGFAFVEFSSHRAAAMARRALVPGCVKIWDQEVMVDWAEPEPDVDDEQMQRVKVLYARNFQIKTTPETIQAVFEAAINNQIERVKKIYDYAFIHFYQREHAEFALAKLQNVEIDGSNIEIRWSKPVVREIYRIQKMNRGNAKFNNSFNLSQTLLLYKQQLEKKEYIHSSPTKEDEGIGSGGAGESSCGSSLDMNSSCYPYASKEQYPMAPAKLDSMCKRYMWAAPVYNYQKYIDPTGTEIWVCRVELPHIGKPLLSSPRQLGPLTTRPCYSMQQAHIEAAESALQVIKMLKADLIQQSMPPPPLAPVYPTIMSPMPSCINLPYDYMNAQTAIYQPRPMPVTMPMWRNDTNIVAEKKKPVVYRLSRKAFSGLRIIRQNAVSCSDYRNLTSKHSYFEKKKLHEAKQLVTEEREDQNCNSFTYRTHSCGELRPEHNGKKVTLCGWVQYSRLSKFLLIRDAYGLTQCVVSNDNIDLSNIPLETVVKINGIVALRPKDMVNKTMSTGEVEVVIDNLQILNSVDKLPFNLRNYQKPKEQLRLQHRYIDLRFPEMQNNLRVRSHMLHNMRRFLIENHGFVEVETPTLFCRTPGGAREFVVPTHHEGLFYSLVQSPQQFKQMLMSGGVDRYFQIARCYRDETTRPDRQPEFTQLDIELSFTTQDGVLTLIEQLLYDTFVKSLPKPPFKRTTYKEALENYGTDKPNLTYDLKFVNLKNLFPEQSKDGNFGAYALPYTKEIGKLTTKYKEKIKEFSKKHSCKVILNENISKEFGVEISQRIQSIVGDSNAVITVLGDDENSCLCLGEIREIMASLLKSNNMLIVKEDVQPLWVVDFPLFLKGENGLETCHHPFTAPHPDDMHLLDSDPLKVRSLAYDIVMNGNEIGGGSVRVHNAELQEKLLKILDINPSKLSHFLNALKCGCPPHAGIALGIDRLVTIACNAESIREVIAFPKSHEGKDPLSGAPNNISEEDKKYYHISTVNPSPSPGFFAFQASGARLVTHRAPPCPAGPHPSLKAPKRATMRCPRHLTIPVERLIACTETFE</sequence>
<dbReference type="EMBL" id="JARGEI010000004">
    <property type="protein sequence ID" value="KAJ8732557.1"/>
    <property type="molecule type" value="Genomic_DNA"/>
</dbReference>
<dbReference type="PROSITE" id="PS50862">
    <property type="entry name" value="AA_TRNA_LIGASE_II"/>
    <property type="match status" value="1"/>
</dbReference>
<dbReference type="Pfam" id="PF01336">
    <property type="entry name" value="tRNA_anti-codon"/>
    <property type="match status" value="1"/>
</dbReference>
<keyword evidence="4" id="KW-0436">Ligase</keyword>
<dbReference type="Pfam" id="PF00076">
    <property type="entry name" value="RRM_1"/>
    <property type="match status" value="2"/>
</dbReference>
<dbReference type="GO" id="GO:0006422">
    <property type="term" value="P:aspartyl-tRNA aminoacylation"/>
    <property type="evidence" value="ECO:0007669"/>
    <property type="project" value="TreeGrafter"/>
</dbReference>
<dbReference type="FunFam" id="3.30.70.330:FF:000022">
    <property type="entry name" value="APOBEC1 complementation factor isoform X1"/>
    <property type="match status" value="1"/>
</dbReference>
<evidence type="ECO:0000256" key="2">
    <source>
        <dbReference type="ARBA" id="ARBA00006303"/>
    </source>
</evidence>
<dbReference type="InterPro" id="IPR004524">
    <property type="entry name" value="Asp-tRNA-ligase_1"/>
</dbReference>
<proteinExistence type="inferred from homology"/>
<dbReference type="InterPro" id="IPR004365">
    <property type="entry name" value="NA-bd_OB_tRNA"/>
</dbReference>
<evidence type="ECO:0008006" key="17">
    <source>
        <dbReference type="Google" id="ProtNLM"/>
    </source>
</evidence>
<dbReference type="PROSITE" id="PS50102">
    <property type="entry name" value="RRM"/>
    <property type="match status" value="3"/>
</dbReference>
<dbReference type="SUPFAM" id="SSF50249">
    <property type="entry name" value="Nucleic acid-binding proteins"/>
    <property type="match status" value="1"/>
</dbReference>
<dbReference type="SMART" id="SM00360">
    <property type="entry name" value="RRM"/>
    <property type="match status" value="3"/>
</dbReference>
<evidence type="ECO:0000256" key="7">
    <source>
        <dbReference type="ARBA" id="ARBA00022840"/>
    </source>
</evidence>
<reference evidence="15" key="1">
    <citation type="submission" date="2023-03" db="EMBL/GenBank/DDBJ databases">
        <title>Chromosome-level genomes of two armyworms, Mythimna separata and Mythimna loreyi, provide insights into the biosynthesis and reception of sex pheromones.</title>
        <authorList>
            <person name="Zhao H."/>
        </authorList>
    </citation>
    <scope>NUCLEOTIDE SEQUENCE</scope>
    <source>
        <strain evidence="15">BeijingLab</strain>
        <tissue evidence="15">Pupa</tissue>
    </source>
</reference>
<dbReference type="Gene3D" id="3.30.70.330">
    <property type="match status" value="3"/>
</dbReference>
<keyword evidence="16" id="KW-1185">Reference proteome</keyword>
<dbReference type="Gene3D" id="3.30.1360.30">
    <property type="entry name" value="GAD-like domain"/>
    <property type="match status" value="1"/>
</dbReference>
<dbReference type="GO" id="GO:0003723">
    <property type="term" value="F:RNA binding"/>
    <property type="evidence" value="ECO:0007669"/>
    <property type="project" value="UniProtKB-UniRule"/>
</dbReference>
<evidence type="ECO:0000256" key="11">
    <source>
        <dbReference type="PROSITE-ProRule" id="PRU00176"/>
    </source>
</evidence>
<keyword evidence="7" id="KW-0067">ATP-binding</keyword>
<dbReference type="NCBIfam" id="TIGR00459">
    <property type="entry name" value="aspS_bact"/>
    <property type="match status" value="1"/>
</dbReference>
<keyword evidence="8 11" id="KW-0694">RNA-binding</keyword>
<dbReference type="InterPro" id="IPR012677">
    <property type="entry name" value="Nucleotide-bd_a/b_plait_sf"/>
</dbReference>
<dbReference type="SUPFAM" id="SSF54928">
    <property type="entry name" value="RNA-binding domain, RBD"/>
    <property type="match status" value="3"/>
</dbReference>
<protein>
    <recommendedName>
        <fullName evidence="17">Aspartate--tRNA ligase</fullName>
    </recommendedName>
</protein>
<feature type="domain" description="RRM" evidence="13">
    <location>
        <begin position="47"/>
        <end position="125"/>
    </location>
</feature>
<dbReference type="CDD" id="cd04317">
    <property type="entry name" value="EcAspRS_like_N"/>
    <property type="match status" value="1"/>
</dbReference>
<organism evidence="15 16">
    <name type="scientific">Mythimna separata</name>
    <name type="common">Oriental armyworm</name>
    <name type="synonym">Pseudaletia separata</name>
    <dbReference type="NCBI Taxonomy" id="271217"/>
    <lineage>
        <taxon>Eukaryota</taxon>
        <taxon>Metazoa</taxon>
        <taxon>Ecdysozoa</taxon>
        <taxon>Arthropoda</taxon>
        <taxon>Hexapoda</taxon>
        <taxon>Insecta</taxon>
        <taxon>Pterygota</taxon>
        <taxon>Neoptera</taxon>
        <taxon>Endopterygota</taxon>
        <taxon>Lepidoptera</taxon>
        <taxon>Glossata</taxon>
        <taxon>Ditrysia</taxon>
        <taxon>Noctuoidea</taxon>
        <taxon>Noctuidae</taxon>
        <taxon>Noctuinae</taxon>
        <taxon>Hadenini</taxon>
        <taxon>Mythimna</taxon>
    </lineage>
</organism>
<dbReference type="InterPro" id="IPR006535">
    <property type="entry name" value="HnRNP_R/Q_splicing_fac"/>
</dbReference>
<dbReference type="Proteomes" id="UP001231518">
    <property type="component" value="Chromosome 6"/>
</dbReference>
<keyword evidence="9" id="KW-0648">Protein biosynthesis</keyword>
<evidence type="ECO:0000256" key="6">
    <source>
        <dbReference type="ARBA" id="ARBA00022741"/>
    </source>
</evidence>
<keyword evidence="3" id="KW-0963">Cytoplasm</keyword>
<comment type="subcellular location">
    <subcellularLocation>
        <location evidence="1">Cytoplasm</location>
    </subcellularLocation>
</comment>
<dbReference type="GO" id="GO:0005524">
    <property type="term" value="F:ATP binding"/>
    <property type="evidence" value="ECO:0007669"/>
    <property type="project" value="UniProtKB-KW"/>
</dbReference>
<dbReference type="InterPro" id="IPR045864">
    <property type="entry name" value="aa-tRNA-synth_II/BPL/LPL"/>
</dbReference>
<accession>A0AAD8DZJ3</accession>
<evidence type="ECO:0000256" key="3">
    <source>
        <dbReference type="ARBA" id="ARBA00022490"/>
    </source>
</evidence>
<evidence type="ECO:0000256" key="10">
    <source>
        <dbReference type="ARBA" id="ARBA00023146"/>
    </source>
</evidence>
<evidence type="ECO:0000313" key="16">
    <source>
        <dbReference type="Proteomes" id="UP001231518"/>
    </source>
</evidence>
<evidence type="ECO:0000256" key="9">
    <source>
        <dbReference type="ARBA" id="ARBA00022917"/>
    </source>
</evidence>
<dbReference type="Pfam" id="PF00152">
    <property type="entry name" value="tRNA-synt_2"/>
    <property type="match status" value="1"/>
</dbReference>
<dbReference type="CDD" id="cd12249">
    <property type="entry name" value="RRM1_hnRNPR_like"/>
    <property type="match status" value="1"/>
</dbReference>
<keyword evidence="6" id="KW-0547">Nucleotide-binding</keyword>
<evidence type="ECO:0000256" key="8">
    <source>
        <dbReference type="ARBA" id="ARBA00022884"/>
    </source>
</evidence>
<keyword evidence="5" id="KW-0677">Repeat</keyword>
<feature type="region of interest" description="Disordered" evidence="12">
    <location>
        <begin position="336"/>
        <end position="358"/>
    </location>
</feature>
<evidence type="ECO:0000256" key="12">
    <source>
        <dbReference type="SAM" id="MobiDB-lite"/>
    </source>
</evidence>
<dbReference type="SUPFAM" id="SSF55681">
    <property type="entry name" value="Class II aaRS and biotin synthetases"/>
    <property type="match status" value="1"/>
</dbReference>
<dbReference type="GO" id="GO:0004815">
    <property type="term" value="F:aspartate-tRNA ligase activity"/>
    <property type="evidence" value="ECO:0007669"/>
    <property type="project" value="TreeGrafter"/>
</dbReference>
<dbReference type="InterPro" id="IPR002312">
    <property type="entry name" value="Asp/Asn-tRNA-synth_IIb"/>
</dbReference>
<dbReference type="FunFam" id="3.30.70.330:FF:000026">
    <property type="entry name" value="APOBEC1 complementation factor isoform X1"/>
    <property type="match status" value="1"/>
</dbReference>
<dbReference type="InterPro" id="IPR035979">
    <property type="entry name" value="RBD_domain_sf"/>
</dbReference>
<dbReference type="Gene3D" id="2.40.50.140">
    <property type="entry name" value="Nucleic acid-binding proteins"/>
    <property type="match status" value="1"/>
</dbReference>
<evidence type="ECO:0000256" key="5">
    <source>
        <dbReference type="ARBA" id="ARBA00022737"/>
    </source>
</evidence>
<comment type="caution">
    <text evidence="15">The sequence shown here is derived from an EMBL/GenBank/DDBJ whole genome shotgun (WGS) entry which is preliminary data.</text>
</comment>
<dbReference type="PRINTS" id="PR01042">
    <property type="entry name" value="TRNASYNTHASP"/>
</dbReference>
<dbReference type="AlphaFoldDB" id="A0AAD8DZJ3"/>
<feature type="domain" description="Aminoacyl-transfer RNA synthetases class-II family profile" evidence="14">
    <location>
        <begin position="721"/>
        <end position="1112"/>
    </location>
</feature>
<dbReference type="Gene3D" id="3.30.930.10">
    <property type="entry name" value="Bira Bifunctional Protein, Domain 2"/>
    <property type="match status" value="1"/>
</dbReference>
<dbReference type="InterPro" id="IPR004115">
    <property type="entry name" value="GAD-like_sf"/>
</dbReference>
<evidence type="ECO:0000256" key="1">
    <source>
        <dbReference type="ARBA" id="ARBA00004496"/>
    </source>
</evidence>
<dbReference type="GO" id="GO:0005739">
    <property type="term" value="C:mitochondrion"/>
    <property type="evidence" value="ECO:0007669"/>
    <property type="project" value="TreeGrafter"/>
</dbReference>
<evidence type="ECO:0000256" key="4">
    <source>
        <dbReference type="ARBA" id="ARBA00022598"/>
    </source>
</evidence>
<dbReference type="NCBIfam" id="TIGR01648">
    <property type="entry name" value="hnRNP-R-Q"/>
    <property type="match status" value="1"/>
</dbReference>
<dbReference type="NCBIfam" id="NF001750">
    <property type="entry name" value="PRK00476.1"/>
    <property type="match status" value="1"/>
</dbReference>
<dbReference type="InterPro" id="IPR006195">
    <property type="entry name" value="aa-tRNA-synth_II"/>
</dbReference>
<dbReference type="InterPro" id="IPR012340">
    <property type="entry name" value="NA-bd_OB-fold"/>
</dbReference>
<gene>
    <name evidence="15" type="ORF">PYW07_015156</name>
</gene>
<comment type="similarity">
    <text evidence="2">Belongs to the class-II aminoacyl-tRNA synthetase family. Type 1 subfamily.</text>
</comment>
<dbReference type="InterPro" id="IPR004364">
    <property type="entry name" value="Aa-tRNA-synt_II"/>
</dbReference>
<evidence type="ECO:0000259" key="13">
    <source>
        <dbReference type="PROSITE" id="PS50102"/>
    </source>
</evidence>
<feature type="domain" description="RRM" evidence="13">
    <location>
        <begin position="127"/>
        <end position="228"/>
    </location>
</feature>
<keyword evidence="10" id="KW-0030">Aminoacyl-tRNA synthetase</keyword>
<dbReference type="InterPro" id="IPR000504">
    <property type="entry name" value="RRM_dom"/>
</dbReference>
<evidence type="ECO:0000313" key="15">
    <source>
        <dbReference type="EMBL" id="KAJ8732557.1"/>
    </source>
</evidence>
<name>A0AAD8DZJ3_MYTSE</name>
<dbReference type="InterPro" id="IPR047089">
    <property type="entry name" value="Asp-tRNA-ligase_1_N"/>
</dbReference>
<dbReference type="PANTHER" id="PTHR22594:SF5">
    <property type="entry name" value="ASPARTATE--TRNA LIGASE, MITOCHONDRIAL"/>
    <property type="match status" value="1"/>
</dbReference>
<dbReference type="HAMAP" id="MF_00044">
    <property type="entry name" value="Asp_tRNA_synth_type1"/>
    <property type="match status" value="1"/>
</dbReference>
<evidence type="ECO:0000259" key="14">
    <source>
        <dbReference type="PROSITE" id="PS50862"/>
    </source>
</evidence>
<feature type="domain" description="RRM" evidence="13">
    <location>
        <begin position="222"/>
        <end position="294"/>
    </location>
</feature>